<gene>
    <name evidence="4" type="primary">ntdC_2</name>
    <name evidence="4" type="ORF">SDC9_85719</name>
</gene>
<feature type="domain" description="GFO/IDH/MocA-like oxidoreductase" evidence="3">
    <location>
        <begin position="131"/>
        <end position="280"/>
    </location>
</feature>
<evidence type="ECO:0000259" key="2">
    <source>
        <dbReference type="Pfam" id="PF01408"/>
    </source>
</evidence>
<proteinExistence type="predicted"/>
<dbReference type="PANTHER" id="PTHR43818">
    <property type="entry name" value="BCDNA.GH03377"/>
    <property type="match status" value="1"/>
</dbReference>
<evidence type="ECO:0000313" key="4">
    <source>
        <dbReference type="EMBL" id="MPM39087.1"/>
    </source>
</evidence>
<dbReference type="InterPro" id="IPR000683">
    <property type="entry name" value="Gfo/Idh/MocA-like_OxRdtase_N"/>
</dbReference>
<dbReference type="SUPFAM" id="SSF51735">
    <property type="entry name" value="NAD(P)-binding Rossmann-fold domains"/>
    <property type="match status" value="1"/>
</dbReference>
<dbReference type="EC" id="1.1.1.361" evidence="4"/>
<dbReference type="InterPro" id="IPR055170">
    <property type="entry name" value="GFO_IDH_MocA-like_dom"/>
</dbReference>
<dbReference type="GO" id="GO:0103074">
    <property type="term" value="F:glucose-6-phosphate 3-dehydrogenase activity"/>
    <property type="evidence" value="ECO:0007669"/>
    <property type="project" value="UniProtKB-EC"/>
</dbReference>
<dbReference type="PANTHER" id="PTHR43818:SF11">
    <property type="entry name" value="BCDNA.GH03377"/>
    <property type="match status" value="1"/>
</dbReference>
<keyword evidence="1 4" id="KW-0560">Oxidoreductase</keyword>
<evidence type="ECO:0000256" key="1">
    <source>
        <dbReference type="ARBA" id="ARBA00023002"/>
    </source>
</evidence>
<dbReference type="SUPFAM" id="SSF55347">
    <property type="entry name" value="Glyceraldehyde-3-phosphate dehydrogenase-like, C-terminal domain"/>
    <property type="match status" value="1"/>
</dbReference>
<protein>
    <submittedName>
        <fullName evidence="4">Glucose-6-phosphate 3-dehydrogenase</fullName>
        <ecNumber evidence="4">1.1.1.361</ecNumber>
    </submittedName>
</protein>
<comment type="caution">
    <text evidence="4">The sequence shown here is derived from an EMBL/GenBank/DDBJ whole genome shotgun (WGS) entry which is preliminary data.</text>
</comment>
<dbReference type="Pfam" id="PF22725">
    <property type="entry name" value="GFO_IDH_MocA_C3"/>
    <property type="match status" value="1"/>
</dbReference>
<dbReference type="EMBL" id="VSSQ01008517">
    <property type="protein sequence ID" value="MPM39087.1"/>
    <property type="molecule type" value="Genomic_DNA"/>
</dbReference>
<dbReference type="InterPro" id="IPR036291">
    <property type="entry name" value="NAD(P)-bd_dom_sf"/>
</dbReference>
<accession>A0A644ZEG3</accession>
<name>A0A644ZEG3_9ZZZZ</name>
<dbReference type="Pfam" id="PF01408">
    <property type="entry name" value="GFO_IDH_MocA"/>
    <property type="match status" value="1"/>
</dbReference>
<sequence>MAKQFRACIVGMGFIGGAHIEALRRLGNVTVTALATTTNPAEKATAHNVPRGYCDYREMIDAEMPDVVHICTPNDSHCEMALYAMERGIAVMLEKPMTRTLSEARQLAEYAEVHHIPNAVNFNCRWYPQVLQAKSMVLNGELGEVFAVQGSYLQDWMLLDTDYNWRAEPALSGESRVFADIGSHWIDLAETVTGLRVNEVMADFATFHPVRKKPLKPIATFSGITLRPEDYEEIPVTTEDYCTVLYHFNNGAHGVCTVTQMMAGRKNQILLSIGGSKRSVSWNSDDSNELWIGSRDSFNQKAAKDPALLSPLARTAISYPGGHVEGYPDTFKQNFKAFYTALEDGTASNGTFATIADGLREMEIGQAVLTSAKERRWVKV</sequence>
<reference evidence="4" key="1">
    <citation type="submission" date="2019-08" db="EMBL/GenBank/DDBJ databases">
        <authorList>
            <person name="Kucharzyk K."/>
            <person name="Murdoch R.W."/>
            <person name="Higgins S."/>
            <person name="Loffler F."/>
        </authorList>
    </citation>
    <scope>NUCLEOTIDE SEQUENCE</scope>
</reference>
<dbReference type="AlphaFoldDB" id="A0A644ZEG3"/>
<organism evidence="4">
    <name type="scientific">bioreactor metagenome</name>
    <dbReference type="NCBI Taxonomy" id="1076179"/>
    <lineage>
        <taxon>unclassified sequences</taxon>
        <taxon>metagenomes</taxon>
        <taxon>ecological metagenomes</taxon>
    </lineage>
</organism>
<evidence type="ECO:0000259" key="3">
    <source>
        <dbReference type="Pfam" id="PF22725"/>
    </source>
</evidence>
<feature type="domain" description="Gfo/Idh/MocA-like oxidoreductase N-terminal" evidence="2">
    <location>
        <begin position="5"/>
        <end position="116"/>
    </location>
</feature>
<dbReference type="GO" id="GO:0000166">
    <property type="term" value="F:nucleotide binding"/>
    <property type="evidence" value="ECO:0007669"/>
    <property type="project" value="InterPro"/>
</dbReference>
<dbReference type="InterPro" id="IPR050463">
    <property type="entry name" value="Gfo/Idh/MocA_oxidrdct_glycsds"/>
</dbReference>
<dbReference type="Gene3D" id="3.40.50.720">
    <property type="entry name" value="NAD(P)-binding Rossmann-like Domain"/>
    <property type="match status" value="1"/>
</dbReference>
<dbReference type="Gene3D" id="3.30.360.10">
    <property type="entry name" value="Dihydrodipicolinate Reductase, domain 2"/>
    <property type="match status" value="1"/>
</dbReference>